<feature type="region of interest" description="Disordered" evidence="1">
    <location>
        <begin position="1"/>
        <end position="39"/>
    </location>
</feature>
<gene>
    <name evidence="2" type="ORF">MUK42_27514</name>
</gene>
<sequence>MPSNKQEAGKYANHWQQKPGSHLHSRCHHMEHAKEPETT</sequence>
<protein>
    <submittedName>
        <fullName evidence="2">Uncharacterized protein</fullName>
    </submittedName>
</protein>
<evidence type="ECO:0000313" key="3">
    <source>
        <dbReference type="Proteomes" id="UP001055439"/>
    </source>
</evidence>
<proteinExistence type="predicted"/>
<feature type="compositionally biased region" description="Basic and acidic residues" evidence="1">
    <location>
        <begin position="28"/>
        <end position="39"/>
    </location>
</feature>
<name>A0A9E7GLG0_9LILI</name>
<dbReference type="Proteomes" id="UP001055439">
    <property type="component" value="Chromosome 6"/>
</dbReference>
<reference evidence="2" key="1">
    <citation type="submission" date="2022-05" db="EMBL/GenBank/DDBJ databases">
        <title>The Musa troglodytarum L. genome provides insights into the mechanism of non-climacteric behaviour and enrichment of carotenoids.</title>
        <authorList>
            <person name="Wang J."/>
        </authorList>
    </citation>
    <scope>NUCLEOTIDE SEQUENCE</scope>
    <source>
        <tissue evidence="2">Leaf</tissue>
    </source>
</reference>
<keyword evidence="3" id="KW-1185">Reference proteome</keyword>
<dbReference type="EMBL" id="CP097508">
    <property type="protein sequence ID" value="URE13338.1"/>
    <property type="molecule type" value="Genomic_DNA"/>
</dbReference>
<dbReference type="AlphaFoldDB" id="A0A9E7GLG0"/>
<organism evidence="2 3">
    <name type="scientific">Musa troglodytarum</name>
    <name type="common">fe'i banana</name>
    <dbReference type="NCBI Taxonomy" id="320322"/>
    <lineage>
        <taxon>Eukaryota</taxon>
        <taxon>Viridiplantae</taxon>
        <taxon>Streptophyta</taxon>
        <taxon>Embryophyta</taxon>
        <taxon>Tracheophyta</taxon>
        <taxon>Spermatophyta</taxon>
        <taxon>Magnoliopsida</taxon>
        <taxon>Liliopsida</taxon>
        <taxon>Zingiberales</taxon>
        <taxon>Musaceae</taxon>
        <taxon>Musa</taxon>
    </lineage>
</organism>
<accession>A0A9E7GLG0</accession>
<evidence type="ECO:0000256" key="1">
    <source>
        <dbReference type="SAM" id="MobiDB-lite"/>
    </source>
</evidence>
<evidence type="ECO:0000313" key="2">
    <source>
        <dbReference type="EMBL" id="URE13338.1"/>
    </source>
</evidence>